<dbReference type="PANTHER" id="PTHR36124">
    <property type="match status" value="1"/>
</dbReference>
<dbReference type="RefSeq" id="WP_203805328.1">
    <property type="nucleotide sequence ID" value="NZ_BAAAQE010000117.1"/>
</dbReference>
<evidence type="ECO:0000313" key="4">
    <source>
        <dbReference type="Proteomes" id="UP000612282"/>
    </source>
</evidence>
<dbReference type="Pfam" id="PF09995">
    <property type="entry name" value="MPAB_Lcp_cat"/>
    <property type="match status" value="1"/>
</dbReference>
<gene>
    <name evidence="3" type="ORF">Aco03nite_077310</name>
</gene>
<dbReference type="PANTHER" id="PTHR36124:SF1">
    <property type="entry name" value="ER-BOUND OXYGENASE MPAB_MPAB'_RUBBER OXYGENASE CATALYTIC DOMAIN-CONTAINING PROTEIN"/>
    <property type="match status" value="1"/>
</dbReference>
<dbReference type="InterPro" id="IPR046366">
    <property type="entry name" value="MPAB"/>
</dbReference>
<dbReference type="InterPro" id="IPR018713">
    <property type="entry name" value="MPAB/Lcp_cat_dom"/>
</dbReference>
<proteinExistence type="predicted"/>
<protein>
    <recommendedName>
        <fullName evidence="2">ER-bound oxygenase mpaB/mpaB'/Rubber oxygenase catalytic domain-containing protein</fullName>
    </recommendedName>
</protein>
<feature type="domain" description="ER-bound oxygenase mpaB/mpaB'/Rubber oxygenase catalytic" evidence="2">
    <location>
        <begin position="32"/>
        <end position="239"/>
    </location>
</feature>
<comment type="caution">
    <text evidence="3">The sequence shown here is derived from an EMBL/GenBank/DDBJ whole genome shotgun (WGS) entry which is preliminary data.</text>
</comment>
<organism evidence="3 4">
    <name type="scientific">Actinoplanes couchii</name>
    <dbReference type="NCBI Taxonomy" id="403638"/>
    <lineage>
        <taxon>Bacteria</taxon>
        <taxon>Bacillati</taxon>
        <taxon>Actinomycetota</taxon>
        <taxon>Actinomycetes</taxon>
        <taxon>Micromonosporales</taxon>
        <taxon>Micromonosporaceae</taxon>
        <taxon>Actinoplanes</taxon>
    </lineage>
</organism>
<name>A0ABQ3XLE1_9ACTN</name>
<accession>A0ABQ3XLE1</accession>
<evidence type="ECO:0000259" key="2">
    <source>
        <dbReference type="Pfam" id="PF09995"/>
    </source>
</evidence>
<feature type="region of interest" description="Disordered" evidence="1">
    <location>
        <begin position="241"/>
        <end position="260"/>
    </location>
</feature>
<evidence type="ECO:0000256" key="1">
    <source>
        <dbReference type="SAM" id="MobiDB-lite"/>
    </source>
</evidence>
<sequence length="280" mass="31871">MDRDARRRRIAALDPAVDHREITRLFYLDFQSVMLLQAVTGNLMTFAVPRMSRILDATGQFTEHTARRFIDTTLLVNEVLEHGLDPGPGRDAARRVNGMHRHYDIHPDDFVAVGCDVPLMSLEIADRFGWRPVLDAERESLRLHFSAVARAFGSHHPMPPALPQMRARWDRYLDEQVAYEPQNERLTRAFLNYLPTLLPRPVRPLINPILTAQVDPRILRGCGLPLPSRARRRLSTTVLRTLGRLDPRPDSPPGSAGPLDQHIKAIYPYGWSTPDLGTHH</sequence>
<evidence type="ECO:0000313" key="3">
    <source>
        <dbReference type="EMBL" id="GID59327.1"/>
    </source>
</evidence>
<keyword evidence="4" id="KW-1185">Reference proteome</keyword>
<reference evidence="3 4" key="1">
    <citation type="submission" date="2021-01" db="EMBL/GenBank/DDBJ databases">
        <title>Whole genome shotgun sequence of Actinoplanes couchii NBRC 106145.</title>
        <authorList>
            <person name="Komaki H."/>
            <person name="Tamura T."/>
        </authorList>
    </citation>
    <scope>NUCLEOTIDE SEQUENCE [LARGE SCALE GENOMIC DNA]</scope>
    <source>
        <strain evidence="3 4">NBRC 106145</strain>
    </source>
</reference>
<dbReference type="Proteomes" id="UP000612282">
    <property type="component" value="Unassembled WGS sequence"/>
</dbReference>
<dbReference type="EMBL" id="BOMG01000096">
    <property type="protein sequence ID" value="GID59327.1"/>
    <property type="molecule type" value="Genomic_DNA"/>
</dbReference>